<evidence type="ECO:0000313" key="10">
    <source>
        <dbReference type="EMBL" id="GIM15463.1"/>
    </source>
</evidence>
<evidence type="ECO:0000313" key="11">
    <source>
        <dbReference type="Proteomes" id="UP000747110"/>
    </source>
</evidence>
<feature type="transmembrane region" description="Helical" evidence="8">
    <location>
        <begin position="81"/>
        <end position="99"/>
    </location>
</feature>
<dbReference type="OrthoDB" id="529367at2759"/>
<accession>A0A8J4CV24</accession>
<evidence type="ECO:0000256" key="3">
    <source>
        <dbReference type="ARBA" id="ARBA00022692"/>
    </source>
</evidence>
<keyword evidence="6" id="KW-0862">Zinc</keyword>
<evidence type="ECO:0000256" key="5">
    <source>
        <dbReference type="ARBA" id="ARBA00023136"/>
    </source>
</evidence>
<evidence type="ECO:0000256" key="7">
    <source>
        <dbReference type="SAM" id="MobiDB-lite"/>
    </source>
</evidence>
<feature type="region of interest" description="Disordered" evidence="7">
    <location>
        <begin position="1"/>
        <end position="36"/>
    </location>
</feature>
<feature type="transmembrane region" description="Helical" evidence="8">
    <location>
        <begin position="336"/>
        <end position="360"/>
    </location>
</feature>
<dbReference type="GO" id="GO:0016020">
    <property type="term" value="C:membrane"/>
    <property type="evidence" value="ECO:0007669"/>
    <property type="project" value="UniProtKB-SubCell"/>
</dbReference>
<dbReference type="Proteomes" id="UP000722791">
    <property type="component" value="Unassembled WGS sequence"/>
</dbReference>
<evidence type="ECO:0000256" key="1">
    <source>
        <dbReference type="ARBA" id="ARBA00004141"/>
    </source>
</evidence>
<dbReference type="Pfam" id="PF03006">
    <property type="entry name" value="HlyIII"/>
    <property type="match status" value="1"/>
</dbReference>
<feature type="binding site" evidence="6">
    <location>
        <position position="383"/>
    </location>
    <ligand>
        <name>Zn(2+)</name>
        <dbReference type="ChEBI" id="CHEBI:29105"/>
    </ligand>
</feature>
<dbReference type="GO" id="GO:0038023">
    <property type="term" value="F:signaling receptor activity"/>
    <property type="evidence" value="ECO:0007669"/>
    <property type="project" value="TreeGrafter"/>
</dbReference>
<keyword evidence="5 8" id="KW-0472">Membrane</keyword>
<gene>
    <name evidence="9" type="ORF">Vretifemale_18013</name>
    <name evidence="10" type="ORF">Vretimale_18242</name>
</gene>
<feature type="transmembrane region" description="Helical" evidence="8">
    <location>
        <begin position="279"/>
        <end position="301"/>
    </location>
</feature>
<dbReference type="AlphaFoldDB" id="A0A8J4CV24"/>
<feature type="transmembrane region" description="Helical" evidence="8">
    <location>
        <begin position="250"/>
        <end position="267"/>
    </location>
</feature>
<keyword evidence="3 8" id="KW-0812">Transmembrane</keyword>
<protein>
    <submittedName>
        <fullName evidence="9">Uncharacterized protein</fullName>
    </submittedName>
</protein>
<evidence type="ECO:0000256" key="2">
    <source>
        <dbReference type="ARBA" id="ARBA00007018"/>
    </source>
</evidence>
<organism evidence="9 11">
    <name type="scientific">Volvox reticuliferus</name>
    <dbReference type="NCBI Taxonomy" id="1737510"/>
    <lineage>
        <taxon>Eukaryota</taxon>
        <taxon>Viridiplantae</taxon>
        <taxon>Chlorophyta</taxon>
        <taxon>core chlorophytes</taxon>
        <taxon>Chlorophyceae</taxon>
        <taxon>CS clade</taxon>
        <taxon>Chlamydomonadales</taxon>
        <taxon>Volvocaceae</taxon>
        <taxon>Volvox</taxon>
    </lineage>
</organism>
<comment type="subcellular location">
    <subcellularLocation>
        <location evidence="1">Membrane</location>
        <topology evidence="1">Multi-pass membrane protein</topology>
    </subcellularLocation>
</comment>
<feature type="binding site" evidence="6">
    <location>
        <position position="234"/>
    </location>
    <ligand>
        <name>Zn(2+)</name>
        <dbReference type="ChEBI" id="CHEBI:29105"/>
    </ligand>
</feature>
<comment type="similarity">
    <text evidence="2">Belongs to the ADIPOR family.</text>
</comment>
<dbReference type="PANTHER" id="PTHR20855">
    <property type="entry name" value="ADIPOR/PROGESTIN RECEPTOR-RELATED"/>
    <property type="match status" value="1"/>
</dbReference>
<feature type="transmembrane region" description="Helical" evidence="8">
    <location>
        <begin position="381"/>
        <end position="403"/>
    </location>
</feature>
<feature type="transmembrane region" description="Helical" evidence="8">
    <location>
        <begin position="313"/>
        <end position="330"/>
    </location>
</feature>
<name>A0A8J4CV24_9CHLO</name>
<evidence type="ECO:0000313" key="9">
    <source>
        <dbReference type="EMBL" id="GIL90371.1"/>
    </source>
</evidence>
<reference evidence="9" key="1">
    <citation type="journal article" date="2021" name="Proc. Natl. Acad. Sci. U.S.A.">
        <title>Three genomes in the algal genus Volvox reveal the fate of a haploid sex-determining region after a transition to homothallism.</title>
        <authorList>
            <person name="Yamamoto K."/>
            <person name="Hamaji T."/>
            <person name="Kawai-Toyooka H."/>
            <person name="Matsuzaki R."/>
            <person name="Takahashi F."/>
            <person name="Nishimura Y."/>
            <person name="Kawachi M."/>
            <person name="Noguchi H."/>
            <person name="Minakuchi Y."/>
            <person name="Umen J.G."/>
            <person name="Toyoda A."/>
            <person name="Nozaki H."/>
        </authorList>
    </citation>
    <scope>NUCLEOTIDE SEQUENCE</scope>
    <source>
        <strain evidence="10">NIES-3785</strain>
        <strain evidence="9">NIES-3786</strain>
    </source>
</reference>
<dbReference type="GO" id="GO:0046872">
    <property type="term" value="F:metal ion binding"/>
    <property type="evidence" value="ECO:0007669"/>
    <property type="project" value="UniProtKB-KW"/>
</dbReference>
<sequence length="496" mass="54570">MEAPAVTESSGDAVLASRNAPLRRRRRAQAPAQDAGTLGFEDMPDYLQDNEFIKGYYRAPDMPFKRTLWSLFDIHNETGNVWTHLLGFLVFAGLTFYVITQPPMPLAFGKRQLDQLWLSVQDRVHGMADHLHNLQGRLPHLPDLSANLHQLQERLVHNVDSLVHEVQEEVQHAAQAIHNRMHSITDNFHYATERLNTLIHEAVLDVLMWPVPRWPVYVFMAGAMICLFLSAVCHLFGCCSKHLAQIIWRFDYAGIAILIVTSFYPPVYYTFLCQSYWRIFYLITTSVMGAGAVAVSLLDVFQRTEWRAFRASMFAGLGLWGVVPLIHASVAHADIAAVRGATALDALMGALYLLGAVIYATRVPERWLPGRFDVWFHGHQIFHILIVLAALAHYRAVMLLLHWRDASGGCAASKVAPTGVADGGFGLDLGLGLHGRFPESRSAVLGGASGGAVAVEQVVETLREYALEYLGGLLSNGGGRPMATATAAAPQGGAAG</sequence>
<evidence type="ECO:0000256" key="8">
    <source>
        <dbReference type="SAM" id="Phobius"/>
    </source>
</evidence>
<dbReference type="Proteomes" id="UP000747110">
    <property type="component" value="Unassembled WGS sequence"/>
</dbReference>
<proteinExistence type="inferred from homology"/>
<keyword evidence="11" id="KW-1185">Reference proteome</keyword>
<dbReference type="EMBL" id="BNCP01000056">
    <property type="protein sequence ID" value="GIL90371.1"/>
    <property type="molecule type" value="Genomic_DNA"/>
</dbReference>
<dbReference type="GO" id="GO:0009744">
    <property type="term" value="P:response to sucrose"/>
    <property type="evidence" value="ECO:0007669"/>
    <property type="project" value="UniProtKB-ARBA"/>
</dbReference>
<dbReference type="InterPro" id="IPR004254">
    <property type="entry name" value="AdipoR/HlyIII-related"/>
</dbReference>
<feature type="transmembrane region" description="Helical" evidence="8">
    <location>
        <begin position="214"/>
        <end position="238"/>
    </location>
</feature>
<keyword evidence="4 8" id="KW-1133">Transmembrane helix</keyword>
<evidence type="ECO:0000256" key="6">
    <source>
        <dbReference type="PIRSR" id="PIRSR604254-1"/>
    </source>
</evidence>
<comment type="caution">
    <text evidence="9">The sequence shown here is derived from an EMBL/GenBank/DDBJ whole genome shotgun (WGS) entry which is preliminary data.</text>
</comment>
<keyword evidence="6" id="KW-0479">Metal-binding</keyword>
<evidence type="ECO:0000256" key="4">
    <source>
        <dbReference type="ARBA" id="ARBA00022989"/>
    </source>
</evidence>
<feature type="binding site" evidence="6">
    <location>
        <position position="379"/>
    </location>
    <ligand>
        <name>Zn(2+)</name>
        <dbReference type="ChEBI" id="CHEBI:29105"/>
    </ligand>
</feature>
<dbReference type="EMBL" id="BNCQ01000065">
    <property type="protein sequence ID" value="GIM15463.1"/>
    <property type="molecule type" value="Genomic_DNA"/>
</dbReference>
<dbReference type="PANTHER" id="PTHR20855:SF52">
    <property type="entry name" value="ADIPONECTIN RECEPTOR PROTEIN"/>
    <property type="match status" value="1"/>
</dbReference>